<dbReference type="AlphaFoldDB" id="A0A3R6DVI6"/>
<proteinExistence type="predicted"/>
<protein>
    <submittedName>
        <fullName evidence="3">Uncharacterized protein</fullName>
    </submittedName>
</protein>
<evidence type="ECO:0000313" key="4">
    <source>
        <dbReference type="Proteomes" id="UP000286211"/>
    </source>
</evidence>
<keyword evidence="1" id="KW-0175">Coiled coil</keyword>
<dbReference type="RefSeq" id="WP_118201147.1">
    <property type="nucleotide sequence ID" value="NZ_QRIE01000033.1"/>
</dbReference>
<feature type="coiled-coil region" evidence="1">
    <location>
        <begin position="25"/>
        <end position="52"/>
    </location>
</feature>
<evidence type="ECO:0000313" key="3">
    <source>
        <dbReference type="EMBL" id="RHK08667.1"/>
    </source>
</evidence>
<organism evidence="3 4">
    <name type="scientific">Segatella copri</name>
    <dbReference type="NCBI Taxonomy" id="165179"/>
    <lineage>
        <taxon>Bacteria</taxon>
        <taxon>Pseudomonadati</taxon>
        <taxon>Bacteroidota</taxon>
        <taxon>Bacteroidia</taxon>
        <taxon>Bacteroidales</taxon>
        <taxon>Prevotellaceae</taxon>
        <taxon>Segatella</taxon>
    </lineage>
</organism>
<reference evidence="4 5" key="1">
    <citation type="submission" date="2018-08" db="EMBL/GenBank/DDBJ databases">
        <title>A genome reference for cultivated species of the human gut microbiota.</title>
        <authorList>
            <person name="Zou Y."/>
            <person name="Xue W."/>
            <person name="Luo G."/>
        </authorList>
    </citation>
    <scope>NUCLEOTIDE SEQUENCE [LARGE SCALE GENOMIC DNA]</scope>
    <source>
        <strain evidence="3 4">AF46-2NS</strain>
        <strain evidence="2 5">AM22-1</strain>
    </source>
</reference>
<comment type="caution">
    <text evidence="3">The sequence shown here is derived from an EMBL/GenBank/DDBJ whole genome shotgun (WGS) entry which is preliminary data.</text>
</comment>
<gene>
    <name evidence="3" type="ORF">DW079_12530</name>
    <name evidence="2" type="ORF">DW250_10260</name>
</gene>
<dbReference type="EMBL" id="QRIN01000042">
    <property type="protein sequence ID" value="RHG64645.1"/>
    <property type="molecule type" value="Genomic_DNA"/>
</dbReference>
<dbReference type="EMBL" id="QRNB01000082">
    <property type="protein sequence ID" value="RHK08667.1"/>
    <property type="molecule type" value="Genomic_DNA"/>
</dbReference>
<evidence type="ECO:0000256" key="1">
    <source>
        <dbReference type="SAM" id="Coils"/>
    </source>
</evidence>
<evidence type="ECO:0000313" key="5">
    <source>
        <dbReference type="Proteomes" id="UP000286501"/>
    </source>
</evidence>
<evidence type="ECO:0000313" key="2">
    <source>
        <dbReference type="EMBL" id="RHG64645.1"/>
    </source>
</evidence>
<accession>A0A3R6DVI6</accession>
<name>A0A3R6DVI6_9BACT</name>
<dbReference type="Proteomes" id="UP000286211">
    <property type="component" value="Unassembled WGS sequence"/>
</dbReference>
<dbReference type="Proteomes" id="UP000286501">
    <property type="component" value="Unassembled WGS sequence"/>
</dbReference>
<sequence length="363" mass="42289">MERFDINKELKNLEGLSVRAKCSALDDLCCTLREAISDISNAKNEILEEYERSCRKKFIDEINSYIKANYKGRIPYVDNYGYKVSYDGIPTYINFSCIEGEWYIYFTILEGSLKPVKELVKRMGGDSESLELRVSEEELIWKFRYAFSYTDEDTRLVQENLAIEEEVIFKFGDQANTVNSENWKTIPLETMASRTDWVVILTDDAEAYLNEINAIVAKMKHPKTCFVINLHPCANYKHLQKLWDNYIMTDKESVGVLLNFILHHLVNPSRITFFIQDFREYSVPYPLVRAVYTEIGKKVTIDSNAKAIYYGLCFELNCEFADSYMNTFNENLDEMGEDIGLQWSIQNSTDNVVEVLYLYKPKV</sequence>